<dbReference type="RefSeq" id="WP_129223281.1">
    <property type="nucleotide sequence ID" value="NZ_SDOZ01000002.1"/>
</dbReference>
<dbReference type="SUPFAM" id="SSF51726">
    <property type="entry name" value="UROD/MetE-like"/>
    <property type="match status" value="1"/>
</dbReference>
<dbReference type="Pfam" id="PF01208">
    <property type="entry name" value="URO-D"/>
    <property type="match status" value="1"/>
</dbReference>
<organism evidence="2 3">
    <name type="scientific">Candidatus Borkfalkia ceftriaxoniphila</name>
    <dbReference type="NCBI Taxonomy" id="2508949"/>
    <lineage>
        <taxon>Bacteria</taxon>
        <taxon>Bacillati</taxon>
        <taxon>Bacillota</taxon>
        <taxon>Clostridia</taxon>
        <taxon>Christensenellales</taxon>
        <taxon>Christensenellaceae</taxon>
        <taxon>Candidatus Borkfalkia</taxon>
    </lineage>
</organism>
<evidence type="ECO:0000313" key="2">
    <source>
        <dbReference type="EMBL" id="RXZ61022.1"/>
    </source>
</evidence>
<protein>
    <recommendedName>
        <fullName evidence="1">Uroporphyrinogen decarboxylase (URO-D) domain-containing protein</fullName>
    </recommendedName>
</protein>
<proteinExistence type="predicted"/>
<accession>A0A4Q2KC04</accession>
<dbReference type="InterPro" id="IPR038071">
    <property type="entry name" value="UROD/MetE-like_sf"/>
</dbReference>
<dbReference type="Proteomes" id="UP000291269">
    <property type="component" value="Unassembled WGS sequence"/>
</dbReference>
<evidence type="ECO:0000259" key="1">
    <source>
        <dbReference type="Pfam" id="PF01208"/>
    </source>
</evidence>
<gene>
    <name evidence="2" type="ORF">ESZ91_01160</name>
</gene>
<sequence>MGFRKDFLDCLSGLTPEKPPLTEYMMFWPECDALYLPHMNGKSYAEYFGLGSFLSVPCDFNPYPLYEEEILSQNGRFVTKRDALGITCTLEKDSSAMPHYIEFPIKDRNSFLRYAERLDANDAARFAHLPGFWRRAGTYDCPTQMISRGIFAFLRDFIKFEDLMILFCDEPDLIAEMTAFHGDFLIALWGKALSFGVPDLVYFGEDMAYKNGPMVSPAMVREFIFPQWKRVIDMLKRRGVRHIVFDSDGNVMPVLDMVAEAGFTCILPLERAAGMDGETVRERYPTLGMIGGVDKLNLAKGGDALRKEAQKAARLYRAGRYIPSCDHSVPPIVSFENYCKYLEYLKEELK</sequence>
<dbReference type="AlphaFoldDB" id="A0A4Q2KC04"/>
<dbReference type="OrthoDB" id="1714431at2"/>
<keyword evidence="3" id="KW-1185">Reference proteome</keyword>
<dbReference type="GO" id="GO:0004853">
    <property type="term" value="F:uroporphyrinogen decarboxylase activity"/>
    <property type="evidence" value="ECO:0007669"/>
    <property type="project" value="InterPro"/>
</dbReference>
<reference evidence="2 3" key="1">
    <citation type="journal article" date="2019" name="Gut">
        <title>Antibiotics-induced monodominance of a novel gut bacterial order.</title>
        <authorList>
            <person name="Hildebrand F."/>
            <person name="Moitinho-Silva L."/>
            <person name="Blasche S."/>
            <person name="Jahn M.T."/>
            <person name="Gossmann T.I."/>
            <person name="Heuerta-Cepas J."/>
            <person name="Hercog R."/>
            <person name="Luetge M."/>
            <person name="Bahram M."/>
            <person name="Pryszlak A."/>
            <person name="Alves R.J."/>
            <person name="Waszak S.M."/>
            <person name="Zhu A."/>
            <person name="Ye L."/>
            <person name="Costea P.I."/>
            <person name="Aalvink S."/>
            <person name="Belzer C."/>
            <person name="Forslund S.K."/>
            <person name="Sunagawa S."/>
            <person name="Hentschel U."/>
            <person name="Merten C."/>
            <person name="Patil K.R."/>
            <person name="Benes V."/>
            <person name="Bork P."/>
        </authorList>
    </citation>
    <scope>NUCLEOTIDE SEQUENCE [LARGE SCALE GENOMIC DNA]</scope>
    <source>
        <strain evidence="2 3">HDS1380</strain>
    </source>
</reference>
<name>A0A4Q2KC04_9FIRM</name>
<dbReference type="EMBL" id="SDOZ01000002">
    <property type="protein sequence ID" value="RXZ61022.1"/>
    <property type="molecule type" value="Genomic_DNA"/>
</dbReference>
<dbReference type="GO" id="GO:0006779">
    <property type="term" value="P:porphyrin-containing compound biosynthetic process"/>
    <property type="evidence" value="ECO:0007669"/>
    <property type="project" value="InterPro"/>
</dbReference>
<comment type="caution">
    <text evidence="2">The sequence shown here is derived from an EMBL/GenBank/DDBJ whole genome shotgun (WGS) entry which is preliminary data.</text>
</comment>
<feature type="domain" description="Uroporphyrinogen decarboxylase (URO-D)" evidence="1">
    <location>
        <begin position="159"/>
        <end position="346"/>
    </location>
</feature>
<dbReference type="InterPro" id="IPR000257">
    <property type="entry name" value="Uroporphyrinogen_deCOase"/>
</dbReference>
<dbReference type="Gene3D" id="3.20.20.210">
    <property type="match status" value="1"/>
</dbReference>
<evidence type="ECO:0000313" key="3">
    <source>
        <dbReference type="Proteomes" id="UP000291269"/>
    </source>
</evidence>